<evidence type="ECO:0000313" key="2">
    <source>
        <dbReference type="Proteomes" id="UP000225833"/>
    </source>
</evidence>
<reference evidence="1 2" key="1">
    <citation type="journal article" date="2017" name="Nat. Microbiol.">
        <title>Natural product diversity associated with the nematode symbionts Photorhabdus and Xenorhabdus.</title>
        <authorList>
            <person name="Tobias N.J."/>
            <person name="Wolff H."/>
            <person name="Djahanschiri B."/>
            <person name="Grundmann F."/>
            <person name="Kronenwerth M."/>
            <person name="Shi Y.M."/>
            <person name="Simonyi S."/>
            <person name="Grun P."/>
            <person name="Shapiro-Ilan D."/>
            <person name="Pidot S.J."/>
            <person name="Stinear T.P."/>
            <person name="Ebersberger I."/>
            <person name="Bode H.B."/>
        </authorList>
    </citation>
    <scope>NUCLEOTIDE SEQUENCE [LARGE SCALE GENOMIC DNA]</scope>
    <source>
        <strain evidence="1 2">DSM 16342</strain>
    </source>
</reference>
<sequence length="93" mass="10552">MNQTTAIQRLSKFDQQGRYVFTAKDLAKAMRRGEYNYVSLESALSEYGAISQIPIDRLTVMTTGRKGTYKTPFGIIEFTHTKRSAPNIICNIK</sequence>
<protein>
    <submittedName>
        <fullName evidence="1">Uncharacterized protein</fullName>
    </submittedName>
</protein>
<organism evidence="1 2">
    <name type="scientific">Xenorhabdus budapestensis</name>
    <dbReference type="NCBI Taxonomy" id="290110"/>
    <lineage>
        <taxon>Bacteria</taxon>
        <taxon>Pseudomonadati</taxon>
        <taxon>Pseudomonadota</taxon>
        <taxon>Gammaproteobacteria</taxon>
        <taxon>Enterobacterales</taxon>
        <taxon>Morganellaceae</taxon>
        <taxon>Xenorhabdus</taxon>
    </lineage>
</organism>
<gene>
    <name evidence="1" type="ORF">Xbud_01455</name>
</gene>
<dbReference type="AlphaFoldDB" id="A0A2D0J276"/>
<accession>A0A2D0J276</accession>
<dbReference type="EMBL" id="NIBS01000005">
    <property type="protein sequence ID" value="PHM28446.1"/>
    <property type="molecule type" value="Genomic_DNA"/>
</dbReference>
<comment type="caution">
    <text evidence="1">The sequence shown here is derived from an EMBL/GenBank/DDBJ whole genome shotgun (WGS) entry which is preliminary data.</text>
</comment>
<name>A0A2D0J276_XENBU</name>
<proteinExistence type="predicted"/>
<evidence type="ECO:0000313" key="1">
    <source>
        <dbReference type="EMBL" id="PHM28446.1"/>
    </source>
</evidence>
<dbReference type="RefSeq" id="WP_422645766.1">
    <property type="nucleotide sequence ID" value="NZ_CAWNNJ010000119.1"/>
</dbReference>
<dbReference type="Proteomes" id="UP000225833">
    <property type="component" value="Unassembled WGS sequence"/>
</dbReference>